<proteinExistence type="predicted"/>
<dbReference type="OrthoDB" id="2052976at2"/>
<dbReference type="Proteomes" id="UP000028481">
    <property type="component" value="Chromosome"/>
</dbReference>
<reference evidence="1 2" key="1">
    <citation type="journal article" date="2015" name="Genome Announc.">
        <title>Genome Sequence of a Sulfate-Reducing Thermophilic Bacterium, Thermodesulfobacterium commune DSM 2178T (Phylum Thermodesulfobacteria).</title>
        <authorList>
            <person name="Bhatnagar S."/>
            <person name="Badger J.H."/>
            <person name="Madupu R."/>
            <person name="Khouri H.M."/>
            <person name="O'Connor E.M."/>
            <person name="Robb F.T."/>
            <person name="Ward N.L."/>
            <person name="Eisen J.A."/>
        </authorList>
    </citation>
    <scope>NUCLEOTIDE SEQUENCE [LARGE SCALE GENOMIC DNA]</scope>
    <source>
        <strain evidence="1 2">DSM 2178</strain>
    </source>
</reference>
<dbReference type="RefSeq" id="WP_022855395.1">
    <property type="nucleotide sequence ID" value="NZ_CP008796.1"/>
</dbReference>
<sequence>MKKKMLYVMHIDWNWIKQRPQFLAEELAKFYDLTVVYTYGYRRKLLVHNQKNNINRFVALYRLPHQRFRNTLFGRIINDTILKLQFRMFDNNYDYVWLTSPTYVNFIKNRFKKSKIIYDCMDDNIGIKDDIERNKILKLEHELLSIADIVFVSSDNLKNVIKKRGYKKEIYVINNAISSGLIREFENSYINTDNTDNNYIVKNKKYFKLLYVGTISYWFDFEKILKLLDDLPNITVTLVGPCEVDIPKHKRLIYNGIIPHSNLLSFVKDYDVLIMPFILNELILSVDPVKIYEYISFGKNIVSIYYKEMEKFRKFVYFYNDYKDLKNTIEFLTKNNYLKFSKREALQFLMKNTWEIRAKNIFQILEAYK</sequence>
<dbReference type="KEGG" id="tcm:HL41_06310"/>
<protein>
    <recommendedName>
        <fullName evidence="3">Glycosyltransferase</fullName>
    </recommendedName>
</protein>
<accession>A0A075WTR6</accession>
<dbReference type="eggNOG" id="COG0438">
    <property type="taxonomic scope" value="Bacteria"/>
</dbReference>
<dbReference type="Gene3D" id="3.40.50.2000">
    <property type="entry name" value="Glycogen Phosphorylase B"/>
    <property type="match status" value="2"/>
</dbReference>
<evidence type="ECO:0000313" key="1">
    <source>
        <dbReference type="EMBL" id="AIH04370.1"/>
    </source>
</evidence>
<dbReference type="HOGENOM" id="CLU_041132_3_1_0"/>
<evidence type="ECO:0008006" key="3">
    <source>
        <dbReference type="Google" id="ProtNLM"/>
    </source>
</evidence>
<organism evidence="1 2">
    <name type="scientific">Thermodesulfobacterium commune DSM 2178</name>
    <dbReference type="NCBI Taxonomy" id="289377"/>
    <lineage>
        <taxon>Bacteria</taxon>
        <taxon>Pseudomonadati</taxon>
        <taxon>Thermodesulfobacteriota</taxon>
        <taxon>Thermodesulfobacteria</taxon>
        <taxon>Thermodesulfobacteriales</taxon>
        <taxon>Thermodesulfobacteriaceae</taxon>
        <taxon>Thermodesulfobacterium</taxon>
    </lineage>
</organism>
<dbReference type="EMBL" id="CP008796">
    <property type="protein sequence ID" value="AIH04370.1"/>
    <property type="molecule type" value="Genomic_DNA"/>
</dbReference>
<evidence type="ECO:0000313" key="2">
    <source>
        <dbReference type="Proteomes" id="UP000028481"/>
    </source>
</evidence>
<dbReference type="PaxDb" id="289377-HL41_06310"/>
<keyword evidence="2" id="KW-1185">Reference proteome</keyword>
<dbReference type="SUPFAM" id="SSF53756">
    <property type="entry name" value="UDP-Glycosyltransferase/glycogen phosphorylase"/>
    <property type="match status" value="1"/>
</dbReference>
<dbReference type="STRING" id="289377.HL41_06310"/>
<gene>
    <name evidence="1" type="ORF">HL41_06310</name>
</gene>
<dbReference type="AlphaFoldDB" id="A0A075WTR6"/>
<name>A0A075WTR6_9BACT</name>